<sequence>MPVVAFCGLRGGVGTTSITAALAWALNSLGERTLAIDFSPFNQLRMHFNTPYQQPRGWAHSALRQQPWQHSAMRYTPLLDFIPFGQLQAAESEAYLRNPEALLAPWAGRLHALRGDYRWVLLDIPADMPQLARQLLPQADHQIGVIVPDGNCHLRLHQAEVAENTRYLINQFNPVSKAQQDLHQLWSGSLNQRLPLLVHRDEALAEALLNKQPLGEYRPLSLAAEEIATLASWCLINLTGAPA</sequence>
<keyword evidence="1" id="KW-0547">Nucleotide-binding</keyword>
<dbReference type="PANTHER" id="PTHR43384">
    <property type="entry name" value="SEPTUM SITE-DETERMINING PROTEIN MIND HOMOLOG, CHLOROPLASTIC-RELATED"/>
    <property type="match status" value="1"/>
</dbReference>
<dbReference type="InterPro" id="IPR050625">
    <property type="entry name" value="ParA/MinD_ATPase"/>
</dbReference>
<evidence type="ECO:0000256" key="1">
    <source>
        <dbReference type="ARBA" id="ARBA00022741"/>
    </source>
</evidence>
<keyword evidence="4" id="KW-1185">Reference proteome</keyword>
<dbReference type="NCBIfam" id="TIGR03371">
    <property type="entry name" value="cellulose_yhjQ"/>
    <property type="match status" value="1"/>
</dbReference>
<dbReference type="PANTHER" id="PTHR43384:SF4">
    <property type="entry name" value="CELLULOSE BIOSYNTHESIS PROTEIN BCSQ-RELATED"/>
    <property type="match status" value="1"/>
</dbReference>
<dbReference type="InterPro" id="IPR017746">
    <property type="entry name" value="Cellulose_synthase_operon_BcsQ"/>
</dbReference>
<dbReference type="EMBL" id="JBANEI010000003">
    <property type="protein sequence ID" value="MEI2681495.1"/>
    <property type="molecule type" value="Genomic_DNA"/>
</dbReference>
<protein>
    <submittedName>
        <fullName evidence="3">Cellulose biosynthesis protein BcsQ</fullName>
    </submittedName>
</protein>
<accession>A0ABU8DDC3</accession>
<evidence type="ECO:0000256" key="2">
    <source>
        <dbReference type="ARBA" id="ARBA00022840"/>
    </source>
</evidence>
<evidence type="ECO:0000313" key="3">
    <source>
        <dbReference type="EMBL" id="MEI2681495.1"/>
    </source>
</evidence>
<reference evidence="3 4" key="1">
    <citation type="submission" date="2024-02" db="EMBL/GenBank/DDBJ databases">
        <title>First report Erwinia aphidicola in onion in Chile.</title>
        <authorList>
            <person name="Valenzuela M."/>
            <person name="Pena M."/>
            <person name="Dutta B."/>
        </authorList>
    </citation>
    <scope>NUCLEOTIDE SEQUENCE [LARGE SCALE GENOMIC DNA]</scope>
    <source>
        <strain evidence="3 4">QCJ3A</strain>
    </source>
</reference>
<organism evidence="3 4">
    <name type="scientific">Erwinia aphidicola</name>
    <dbReference type="NCBI Taxonomy" id="68334"/>
    <lineage>
        <taxon>Bacteria</taxon>
        <taxon>Pseudomonadati</taxon>
        <taxon>Pseudomonadota</taxon>
        <taxon>Gammaproteobacteria</taxon>
        <taxon>Enterobacterales</taxon>
        <taxon>Erwiniaceae</taxon>
        <taxon>Erwinia</taxon>
    </lineage>
</organism>
<dbReference type="RefSeq" id="WP_336202770.1">
    <property type="nucleotide sequence ID" value="NZ_JBANEI010000003.1"/>
</dbReference>
<dbReference type="Gene3D" id="3.40.50.300">
    <property type="entry name" value="P-loop containing nucleotide triphosphate hydrolases"/>
    <property type="match status" value="1"/>
</dbReference>
<keyword evidence="2" id="KW-0067">ATP-binding</keyword>
<gene>
    <name evidence="3" type="primary">bcsQ</name>
    <name evidence="3" type="ORF">V8N49_07415</name>
</gene>
<dbReference type="SUPFAM" id="SSF52540">
    <property type="entry name" value="P-loop containing nucleoside triphosphate hydrolases"/>
    <property type="match status" value="1"/>
</dbReference>
<comment type="caution">
    <text evidence="3">The sequence shown here is derived from an EMBL/GenBank/DDBJ whole genome shotgun (WGS) entry which is preliminary data.</text>
</comment>
<dbReference type="Pfam" id="PF06564">
    <property type="entry name" value="CBP_BcsQ"/>
    <property type="match status" value="1"/>
</dbReference>
<proteinExistence type="predicted"/>
<dbReference type="InterPro" id="IPR027417">
    <property type="entry name" value="P-loop_NTPase"/>
</dbReference>
<name>A0ABU8DDC3_ERWAP</name>
<dbReference type="Proteomes" id="UP001306592">
    <property type="component" value="Unassembled WGS sequence"/>
</dbReference>
<evidence type="ECO:0000313" key="4">
    <source>
        <dbReference type="Proteomes" id="UP001306592"/>
    </source>
</evidence>